<dbReference type="EMBL" id="MTYJ01000748">
    <property type="protein sequence ID" value="OWA55407.1"/>
    <property type="molecule type" value="Genomic_DNA"/>
</dbReference>
<comment type="caution">
    <text evidence="1">The sequence shown here is derived from an EMBL/GenBank/DDBJ whole genome shotgun (WGS) entry which is preliminary data.</text>
</comment>
<dbReference type="AlphaFoldDB" id="A0A9X6NJQ3"/>
<keyword evidence="2" id="KW-1185">Reference proteome</keyword>
<proteinExistence type="predicted"/>
<sequence>MNNSDESETGLEVCEFLSVCSELGRAEPVGGGIVEPNSRSVVVACSAGNRCACGTPSDCVDGSSKAWSFAQTTRLDSHVGVHPAWMASVGAGLVASAVRRMGRGEVAVHATTNLDVGVPPSCFFIPTRELSARCGMAHGCGPWALCPLVLVGRRYQISDARRRVGCVVGGGMWCVCGGLCGTRAFSQGRRG</sequence>
<accession>A0A9X6NJQ3</accession>
<gene>
    <name evidence="1" type="ORF">BV898_19793</name>
</gene>
<name>A0A9X6NJQ3_HYPEX</name>
<dbReference type="Proteomes" id="UP000192578">
    <property type="component" value="Unassembled WGS sequence"/>
</dbReference>
<organism evidence="1 2">
    <name type="scientific">Hypsibius exemplaris</name>
    <name type="common">Freshwater tardigrade</name>
    <dbReference type="NCBI Taxonomy" id="2072580"/>
    <lineage>
        <taxon>Eukaryota</taxon>
        <taxon>Metazoa</taxon>
        <taxon>Ecdysozoa</taxon>
        <taxon>Tardigrada</taxon>
        <taxon>Eutardigrada</taxon>
        <taxon>Parachela</taxon>
        <taxon>Hypsibioidea</taxon>
        <taxon>Hypsibiidae</taxon>
        <taxon>Hypsibius</taxon>
    </lineage>
</organism>
<evidence type="ECO:0000313" key="2">
    <source>
        <dbReference type="Proteomes" id="UP000192578"/>
    </source>
</evidence>
<evidence type="ECO:0000313" key="1">
    <source>
        <dbReference type="EMBL" id="OWA55407.1"/>
    </source>
</evidence>
<protein>
    <submittedName>
        <fullName evidence="1">Uncharacterized protein</fullName>
    </submittedName>
</protein>
<reference evidence="2" key="1">
    <citation type="submission" date="2017-01" db="EMBL/GenBank/DDBJ databases">
        <title>Comparative genomics of anhydrobiosis in the tardigrade Hypsibius dujardini.</title>
        <authorList>
            <person name="Yoshida Y."/>
            <person name="Koutsovoulos G."/>
            <person name="Laetsch D."/>
            <person name="Stevens L."/>
            <person name="Kumar S."/>
            <person name="Horikawa D."/>
            <person name="Ishino K."/>
            <person name="Komine S."/>
            <person name="Tomita M."/>
            <person name="Blaxter M."/>
            <person name="Arakawa K."/>
        </authorList>
    </citation>
    <scope>NUCLEOTIDE SEQUENCE [LARGE SCALE GENOMIC DNA]</scope>
    <source>
        <strain evidence="2">Z151</strain>
    </source>
</reference>